<dbReference type="EMBL" id="CP015136">
    <property type="protein sequence ID" value="AMY08370.1"/>
    <property type="molecule type" value="Genomic_DNA"/>
</dbReference>
<dbReference type="KEGG" id="abac:LuPra_01570"/>
<feature type="transmembrane region" description="Helical" evidence="6">
    <location>
        <begin position="759"/>
        <end position="787"/>
    </location>
</feature>
<dbReference type="Pfam" id="PF02687">
    <property type="entry name" value="FtsX"/>
    <property type="match status" value="2"/>
</dbReference>
<evidence type="ECO:0000313" key="9">
    <source>
        <dbReference type="EMBL" id="AMY08370.1"/>
    </source>
</evidence>
<dbReference type="NCBIfam" id="NF038403">
    <property type="entry name" value="perm_prefix_1"/>
    <property type="match status" value="1"/>
</dbReference>
<keyword evidence="4 6" id="KW-1133">Transmembrane helix</keyword>
<evidence type="ECO:0000256" key="3">
    <source>
        <dbReference type="ARBA" id="ARBA00022692"/>
    </source>
</evidence>
<feature type="domain" description="MacB-like periplasmic core" evidence="8">
    <location>
        <begin position="504"/>
        <end position="716"/>
    </location>
</feature>
<dbReference type="InterPro" id="IPR017800">
    <property type="entry name" value="ADOP"/>
</dbReference>
<dbReference type="OrthoDB" id="5933722at2"/>
<dbReference type="STRING" id="1855912.LuPra_01570"/>
<feature type="transmembrane region" description="Helical" evidence="6">
    <location>
        <begin position="453"/>
        <end position="475"/>
    </location>
</feature>
<feature type="transmembrane region" description="Helical" evidence="6">
    <location>
        <begin position="807"/>
        <end position="838"/>
    </location>
</feature>
<dbReference type="RefSeq" id="WP_110170224.1">
    <property type="nucleotide sequence ID" value="NZ_CP015136.1"/>
</dbReference>
<keyword evidence="2" id="KW-1003">Cell membrane</keyword>
<keyword evidence="3 6" id="KW-0812">Transmembrane</keyword>
<feature type="transmembrane region" description="Helical" evidence="6">
    <location>
        <begin position="850"/>
        <end position="869"/>
    </location>
</feature>
<dbReference type="GO" id="GO:0005524">
    <property type="term" value="F:ATP binding"/>
    <property type="evidence" value="ECO:0007669"/>
    <property type="project" value="UniProtKB-KW"/>
</dbReference>
<dbReference type="InterPro" id="IPR047928">
    <property type="entry name" value="Perm_prefix_1"/>
</dbReference>
<feature type="transmembrane region" description="Helical" evidence="6">
    <location>
        <begin position="411"/>
        <end position="433"/>
    </location>
</feature>
<feature type="domain" description="ABC3 transporter permease C-terminal" evidence="7">
    <location>
        <begin position="766"/>
        <end position="875"/>
    </location>
</feature>
<dbReference type="GO" id="GO:0016787">
    <property type="term" value="F:hydrolase activity"/>
    <property type="evidence" value="ECO:0007669"/>
    <property type="project" value="UniProtKB-KW"/>
</dbReference>
<keyword evidence="10" id="KW-1185">Reference proteome</keyword>
<name>A0A143PJF2_LUTPR</name>
<accession>A0A143PJF2</accession>
<evidence type="ECO:0000256" key="4">
    <source>
        <dbReference type="ARBA" id="ARBA00022989"/>
    </source>
</evidence>
<evidence type="ECO:0000256" key="5">
    <source>
        <dbReference type="ARBA" id="ARBA00023136"/>
    </source>
</evidence>
<feature type="transmembrane region" description="Helical" evidence="6">
    <location>
        <begin position="95"/>
        <end position="118"/>
    </location>
</feature>
<dbReference type="PANTHER" id="PTHR30572:SF18">
    <property type="entry name" value="ABC-TYPE MACROLIDE FAMILY EXPORT SYSTEM PERMEASE COMPONENT 2"/>
    <property type="match status" value="1"/>
</dbReference>
<protein>
    <submittedName>
        <fullName evidence="9">Macrolide export ATP-binding/permease protein MacB</fullName>
        <ecNumber evidence="9">3.6.3.-</ecNumber>
    </submittedName>
</protein>
<proteinExistence type="predicted"/>
<keyword evidence="5 6" id="KW-0472">Membrane</keyword>
<feature type="transmembrane region" description="Helical" evidence="6">
    <location>
        <begin position="358"/>
        <end position="380"/>
    </location>
</feature>
<feature type="transmembrane region" description="Helical" evidence="6">
    <location>
        <begin position="499"/>
        <end position="522"/>
    </location>
</feature>
<gene>
    <name evidence="9" type="primary">macB_27</name>
    <name evidence="9" type="ORF">LuPra_01570</name>
</gene>
<reference evidence="9 10" key="1">
    <citation type="journal article" date="2016" name="Genome Announc.">
        <title>First Complete Genome Sequence of a Subdivision 6 Acidobacterium Strain.</title>
        <authorList>
            <person name="Huang S."/>
            <person name="Vieira S."/>
            <person name="Bunk B."/>
            <person name="Riedel T."/>
            <person name="Sproer C."/>
            <person name="Overmann J."/>
        </authorList>
    </citation>
    <scope>NUCLEOTIDE SEQUENCE [LARGE SCALE GENOMIC DNA]</scope>
    <source>
        <strain evidence="10">DSM 100886 HEG_-6_39</strain>
    </source>
</reference>
<dbReference type="Pfam" id="PF12704">
    <property type="entry name" value="MacB_PCD"/>
    <property type="match status" value="2"/>
</dbReference>
<reference evidence="10" key="2">
    <citation type="submission" date="2016-04" db="EMBL/GenBank/DDBJ databases">
        <title>First Complete Genome Sequence of a Subdivision 6 Acidobacterium.</title>
        <authorList>
            <person name="Huang S."/>
            <person name="Vieira S."/>
            <person name="Bunk B."/>
            <person name="Riedel T."/>
            <person name="Sproeer C."/>
            <person name="Overmann J."/>
        </authorList>
    </citation>
    <scope>NUCLEOTIDE SEQUENCE [LARGE SCALE GENOMIC DNA]</scope>
    <source>
        <strain evidence="10">DSM 100886 HEG_-6_39</strain>
    </source>
</reference>
<dbReference type="InterPro" id="IPR025857">
    <property type="entry name" value="MacB_PCD"/>
</dbReference>
<dbReference type="NCBIfam" id="TIGR03434">
    <property type="entry name" value="ADOP"/>
    <property type="match status" value="1"/>
</dbReference>
<evidence type="ECO:0000259" key="8">
    <source>
        <dbReference type="Pfam" id="PF12704"/>
    </source>
</evidence>
<feature type="domain" description="MacB-like periplasmic core" evidence="8">
    <location>
        <begin position="100"/>
        <end position="311"/>
    </location>
</feature>
<dbReference type="AlphaFoldDB" id="A0A143PJF2"/>
<sequence length="886" mass="93944">MRWFHRLRHGIRSLLGHRAVDRQIDNDIAFHLEEATAEYVRAGLPPDQAYRAALKAFGDPVGVRDDVRDESMWIWFERLGQDLRYSLRGFRRTPVFALAVVLSIALGIGSSTAIFSLFNALVLRPVPVRDPGTLFQVLHTGDAGTFESSTYAFYEHVRSRSDLVAGALLVDPAYPQRIVVDGQAHSAATQRVSGDYYRTLGVAPALGRVIQSSDEHGAVPNRVAVLGHAYWMNRFGGDAGVLGRTVIIDDQPHTIVGVTGPEFFGLQVGRRADVTIPLDGHEEQTFWKSRALLMRLAPRVSRDAAATGLEAAFQHYLAQGGEPMSAQTRAGAFRSVTLASSWSGLPEFRDRYGTAVQVALGIVGVLLVLGCANLASLFLARAAGRQHDLSVCMALGANRGRLARQVLSETLFIACAGGVLGVIVALVGARMVVALLPNAGPSVDLAVGPDRTVLLFGLAATLLTGAAISLAPVALTRRVDVRRGLAAGGRSVVVGGRAFRVLIVMQVALSTMLVIAAMLLLATLNNLRAQPLGFVADGVLTMTVDADGTDLEGPRLAEVHAQVLGRLQALPGVQQATFATNPPLGTNEDGKLIAIPGVTFSSPDDAVLQVNTVGPGFFETFGVRILRGRGITAADGASSKPVVVVSESMARHYFPGVDPIGRRMDVGRGRTGGQIEIVGIADDVRYTDLRKAAPRMLYLPAQQREPEEAMMFAVRTAGNPASQAHAVTGVVQAVDASLLTTDVKTLALVRDERLINERLLAMLSASFGALALLLAAVGVYGVVAYAVSMRTSEFGLRVALGASRRTLLWLGLRGSMALVAIAVVVGAAGAFLASSLLAGLLFQVRPAEPWVYAATALVLLAVGLVAAIVPTYRASCVDPATTLRTS</sequence>
<dbReference type="InterPro" id="IPR050250">
    <property type="entry name" value="Macrolide_Exporter_MacB"/>
</dbReference>
<dbReference type="PANTHER" id="PTHR30572">
    <property type="entry name" value="MEMBRANE COMPONENT OF TRANSPORTER-RELATED"/>
    <property type="match status" value="1"/>
</dbReference>
<evidence type="ECO:0000259" key="7">
    <source>
        <dbReference type="Pfam" id="PF02687"/>
    </source>
</evidence>
<dbReference type="GO" id="GO:0022857">
    <property type="term" value="F:transmembrane transporter activity"/>
    <property type="evidence" value="ECO:0007669"/>
    <property type="project" value="TreeGrafter"/>
</dbReference>
<keyword evidence="9" id="KW-0067">ATP-binding</keyword>
<evidence type="ECO:0000256" key="1">
    <source>
        <dbReference type="ARBA" id="ARBA00004651"/>
    </source>
</evidence>
<dbReference type="GO" id="GO:0005886">
    <property type="term" value="C:plasma membrane"/>
    <property type="evidence" value="ECO:0007669"/>
    <property type="project" value="UniProtKB-SubCell"/>
</dbReference>
<keyword evidence="9" id="KW-0378">Hydrolase</keyword>
<dbReference type="EC" id="3.6.3.-" evidence="9"/>
<comment type="subcellular location">
    <subcellularLocation>
        <location evidence="1">Cell membrane</location>
        <topology evidence="1">Multi-pass membrane protein</topology>
    </subcellularLocation>
</comment>
<evidence type="ECO:0000256" key="6">
    <source>
        <dbReference type="SAM" id="Phobius"/>
    </source>
</evidence>
<evidence type="ECO:0000313" key="10">
    <source>
        <dbReference type="Proteomes" id="UP000076079"/>
    </source>
</evidence>
<keyword evidence="9" id="KW-0547">Nucleotide-binding</keyword>
<dbReference type="Proteomes" id="UP000076079">
    <property type="component" value="Chromosome"/>
</dbReference>
<evidence type="ECO:0000256" key="2">
    <source>
        <dbReference type="ARBA" id="ARBA00022475"/>
    </source>
</evidence>
<feature type="domain" description="ABC3 transporter permease C-terminal" evidence="7">
    <location>
        <begin position="362"/>
        <end position="469"/>
    </location>
</feature>
<dbReference type="InterPro" id="IPR003838">
    <property type="entry name" value="ABC3_permease_C"/>
</dbReference>
<organism evidence="9 10">
    <name type="scientific">Luteitalea pratensis</name>
    <dbReference type="NCBI Taxonomy" id="1855912"/>
    <lineage>
        <taxon>Bacteria</taxon>
        <taxon>Pseudomonadati</taxon>
        <taxon>Acidobacteriota</taxon>
        <taxon>Vicinamibacteria</taxon>
        <taxon>Vicinamibacterales</taxon>
        <taxon>Vicinamibacteraceae</taxon>
        <taxon>Luteitalea</taxon>
    </lineage>
</organism>